<reference evidence="2" key="1">
    <citation type="journal article" date="2022" name="Plant Physiol.">
        <title>TaBln1, a member of the Blufensin family, negatively regulates wheat resistance to stripe rust by reducing Ca2+ influx.</title>
        <authorList>
            <person name="Guo S."/>
            <person name="Zhang Y."/>
            <person name="Li M."/>
            <person name="Zeng P."/>
            <person name="Zhang Q."/>
            <person name="Li X."/>
            <person name="Xu Q."/>
            <person name="Li T."/>
            <person name="Wang X."/>
            <person name="Kang Z."/>
            <person name="Zhang X."/>
        </authorList>
    </citation>
    <scope>NUCLEOTIDE SEQUENCE</scope>
    <source>
        <strain evidence="2">TaBln1-5B</strain>
    </source>
</reference>
<proteinExistence type="evidence at transcript level"/>
<keyword evidence="1" id="KW-0732">Signal</keyword>
<feature type="chain" id="PRO_5039113221" evidence="1">
    <location>
        <begin position="30"/>
        <end position="53"/>
    </location>
</feature>
<evidence type="ECO:0000313" key="2">
    <source>
        <dbReference type="EMBL" id="UZH45667.1"/>
    </source>
</evidence>
<sequence length="53" mass="5398">MVKNNSSATSVRLMLILLVLLVFVGGILANDGPSKCSNPAAQQNCPSIPNGGS</sequence>
<evidence type="ECO:0000256" key="1">
    <source>
        <dbReference type="SAM" id="SignalP"/>
    </source>
</evidence>
<organism evidence="2">
    <name type="scientific">Triticum aestivum</name>
    <name type="common">Wheat</name>
    <dbReference type="NCBI Taxonomy" id="4565"/>
    <lineage>
        <taxon>Eukaryota</taxon>
        <taxon>Viridiplantae</taxon>
        <taxon>Streptophyta</taxon>
        <taxon>Embryophyta</taxon>
        <taxon>Tracheophyta</taxon>
        <taxon>Spermatophyta</taxon>
        <taxon>Magnoliopsida</taxon>
        <taxon>Liliopsida</taxon>
        <taxon>Poales</taxon>
        <taxon>Poaceae</taxon>
        <taxon>BOP clade</taxon>
        <taxon>Pooideae</taxon>
        <taxon>Triticodae</taxon>
        <taxon>Triticeae</taxon>
        <taxon>Triticinae</taxon>
        <taxon>Triticum</taxon>
    </lineage>
</organism>
<accession>A0A9E8IL17</accession>
<name>A0A9E8IL17_WHEAT</name>
<dbReference type="EMBL" id="OM803180">
    <property type="protein sequence ID" value="UZH45667.1"/>
    <property type="molecule type" value="mRNA"/>
</dbReference>
<feature type="signal peptide" evidence="1">
    <location>
        <begin position="1"/>
        <end position="29"/>
    </location>
</feature>
<dbReference type="AlphaFoldDB" id="A0A9E8IL17"/>
<protein>
    <submittedName>
        <fullName evidence="2">BLN1</fullName>
    </submittedName>
</protein>
<dbReference type="Gramene" id="TraesPARA_EIv1.0_1758890.1">
    <property type="protein sequence ID" value="TraesPARA_EIv1.0_1758890.1.CDS"/>
    <property type="gene ID" value="TraesPARA_EIv1.0_1758890"/>
</dbReference>